<dbReference type="Pfam" id="PF05620">
    <property type="entry name" value="TMEM208_SND2"/>
    <property type="match status" value="1"/>
</dbReference>
<comment type="caution">
    <text evidence="8">The sequence shown here is derived from an EMBL/GenBank/DDBJ whole genome shotgun (WGS) entry which is preliminary data.</text>
</comment>
<gene>
    <name evidence="8" type="ORF">B0F90DRAFT_1665592</name>
</gene>
<keyword evidence="9" id="KW-1185">Reference proteome</keyword>
<name>A0AAD4QPY4_9AGAM</name>
<dbReference type="AlphaFoldDB" id="A0AAD4QPY4"/>
<protein>
    <recommendedName>
        <fullName evidence="10">DUF788-domain-containing protein</fullName>
    </recommendedName>
</protein>
<proteinExistence type="inferred from homology"/>
<keyword evidence="3 7" id="KW-0812">Transmembrane</keyword>
<comment type="similarity">
    <text evidence="2">Belongs to the TMEM208 family.</text>
</comment>
<sequence length="126" mass="14398">MANASAKRIGFQLSKRAIAMYTLSLTLSHFLYQHLKKIGTPRRDSTGNLTSPGSDLNQPGMTEWMFDVLYISWFAQIGSAILGEWFWWIYTMIPAFVVYKLWNTVISPMILGRSSSVAEEDRSKRV</sequence>
<dbReference type="GO" id="GO:0006624">
    <property type="term" value="P:vacuolar protein processing"/>
    <property type="evidence" value="ECO:0007669"/>
    <property type="project" value="TreeGrafter"/>
</dbReference>
<evidence type="ECO:0000256" key="7">
    <source>
        <dbReference type="SAM" id="Phobius"/>
    </source>
</evidence>
<evidence type="ECO:0000256" key="3">
    <source>
        <dbReference type="ARBA" id="ARBA00022692"/>
    </source>
</evidence>
<dbReference type="Proteomes" id="UP001203297">
    <property type="component" value="Unassembled WGS sequence"/>
</dbReference>
<keyword evidence="6 7" id="KW-0472">Membrane</keyword>
<accession>A0AAD4QPY4</accession>
<feature type="transmembrane region" description="Helical" evidence="7">
    <location>
        <begin position="17"/>
        <end position="35"/>
    </location>
</feature>
<keyword evidence="4" id="KW-0256">Endoplasmic reticulum</keyword>
<evidence type="ECO:0000313" key="8">
    <source>
        <dbReference type="EMBL" id="KAI0307378.1"/>
    </source>
</evidence>
<dbReference type="PANTHER" id="PTHR13505:SF7">
    <property type="entry name" value="TRANSMEMBRANE PROTEIN 208"/>
    <property type="match status" value="1"/>
</dbReference>
<evidence type="ECO:0000256" key="4">
    <source>
        <dbReference type="ARBA" id="ARBA00022824"/>
    </source>
</evidence>
<feature type="transmembrane region" description="Helical" evidence="7">
    <location>
        <begin position="70"/>
        <end position="90"/>
    </location>
</feature>
<reference evidence="8" key="1">
    <citation type="journal article" date="2022" name="New Phytol.">
        <title>Evolutionary transition to the ectomycorrhizal habit in the genomes of a hyperdiverse lineage of mushroom-forming fungi.</title>
        <authorList>
            <person name="Looney B."/>
            <person name="Miyauchi S."/>
            <person name="Morin E."/>
            <person name="Drula E."/>
            <person name="Courty P.E."/>
            <person name="Kohler A."/>
            <person name="Kuo A."/>
            <person name="LaButti K."/>
            <person name="Pangilinan J."/>
            <person name="Lipzen A."/>
            <person name="Riley R."/>
            <person name="Andreopoulos W."/>
            <person name="He G."/>
            <person name="Johnson J."/>
            <person name="Nolan M."/>
            <person name="Tritt A."/>
            <person name="Barry K.W."/>
            <person name="Grigoriev I.V."/>
            <person name="Nagy L.G."/>
            <person name="Hibbett D."/>
            <person name="Henrissat B."/>
            <person name="Matheny P.B."/>
            <person name="Labbe J."/>
            <person name="Martin F.M."/>
        </authorList>
    </citation>
    <scope>NUCLEOTIDE SEQUENCE</scope>
    <source>
        <strain evidence="8">BPL690</strain>
    </source>
</reference>
<dbReference type="GO" id="GO:0005773">
    <property type="term" value="C:vacuole"/>
    <property type="evidence" value="ECO:0007669"/>
    <property type="project" value="GOC"/>
</dbReference>
<dbReference type="GO" id="GO:0005789">
    <property type="term" value="C:endoplasmic reticulum membrane"/>
    <property type="evidence" value="ECO:0007669"/>
    <property type="project" value="UniProtKB-SubCell"/>
</dbReference>
<evidence type="ECO:0000313" key="9">
    <source>
        <dbReference type="Proteomes" id="UP001203297"/>
    </source>
</evidence>
<dbReference type="InterPro" id="IPR008506">
    <property type="entry name" value="SND2/TMEM208"/>
</dbReference>
<organism evidence="8 9">
    <name type="scientific">Multifurca ochricompacta</name>
    <dbReference type="NCBI Taxonomy" id="376703"/>
    <lineage>
        <taxon>Eukaryota</taxon>
        <taxon>Fungi</taxon>
        <taxon>Dikarya</taxon>
        <taxon>Basidiomycota</taxon>
        <taxon>Agaricomycotina</taxon>
        <taxon>Agaricomycetes</taxon>
        <taxon>Russulales</taxon>
        <taxon>Russulaceae</taxon>
        <taxon>Multifurca</taxon>
    </lineage>
</organism>
<comment type="subcellular location">
    <subcellularLocation>
        <location evidence="1">Endoplasmic reticulum membrane</location>
        <topology evidence="1">Multi-pass membrane protein</topology>
    </subcellularLocation>
</comment>
<evidence type="ECO:0000256" key="2">
    <source>
        <dbReference type="ARBA" id="ARBA00009950"/>
    </source>
</evidence>
<dbReference type="EMBL" id="WTXG01000002">
    <property type="protein sequence ID" value="KAI0307378.1"/>
    <property type="molecule type" value="Genomic_DNA"/>
</dbReference>
<evidence type="ECO:0000256" key="6">
    <source>
        <dbReference type="ARBA" id="ARBA00023136"/>
    </source>
</evidence>
<keyword evidence="5 7" id="KW-1133">Transmembrane helix</keyword>
<evidence type="ECO:0000256" key="1">
    <source>
        <dbReference type="ARBA" id="ARBA00004477"/>
    </source>
</evidence>
<evidence type="ECO:0000256" key="5">
    <source>
        <dbReference type="ARBA" id="ARBA00022989"/>
    </source>
</evidence>
<dbReference type="PANTHER" id="PTHR13505">
    <property type="entry name" value="TRANSMEMBRANE PROTEIN 208"/>
    <property type="match status" value="1"/>
</dbReference>
<evidence type="ECO:0008006" key="10">
    <source>
        <dbReference type="Google" id="ProtNLM"/>
    </source>
</evidence>